<evidence type="ECO:0000256" key="1">
    <source>
        <dbReference type="ARBA" id="ARBA00001933"/>
    </source>
</evidence>
<evidence type="ECO:0000256" key="7">
    <source>
        <dbReference type="ARBA" id="ARBA00025785"/>
    </source>
</evidence>
<dbReference type="EC" id="2.6.1.2" evidence="8"/>
<gene>
    <name evidence="11" type="ORF">PLOB_00034187</name>
</gene>
<evidence type="ECO:0000256" key="4">
    <source>
        <dbReference type="ARBA" id="ARBA00022679"/>
    </source>
</evidence>
<dbReference type="Proteomes" id="UP001159405">
    <property type="component" value="Unassembled WGS sequence"/>
</dbReference>
<name>A0ABN8S5F0_9CNID</name>
<dbReference type="SUPFAM" id="SSF53383">
    <property type="entry name" value="PLP-dependent transferases"/>
    <property type="match status" value="1"/>
</dbReference>
<dbReference type="Gene3D" id="3.40.640.10">
    <property type="entry name" value="Type I PLP-dependent aspartate aminotransferase-like (Major domain)"/>
    <property type="match status" value="1"/>
</dbReference>
<keyword evidence="4" id="KW-0808">Transferase</keyword>
<feature type="domain" description="Aminotransferase class I/classII large" evidence="10">
    <location>
        <begin position="109"/>
        <end position="485"/>
    </location>
</feature>
<sequence>MAAEEIITDKTIGHVYQNYATSRPWTDLRAHEIRRELKQVSWVTSQSYFSQFFYPTCSTLRDQTFTSAGTRLLSNVPNTAILHPCPSPSALLVSCMSLCPSLLEEPSYPQDIKEKARRILEATEQFSIGSYTDTSGLRIVREHVARFITKRDGYTADPDSIILTSGGASGIKIALDALSTGYFCSDEDRAGLMTPIPCFFHYPTWIKRLNLYQIPYYLDEDNDWALDIRELERALNESRPHCRPRGLVLINPGNPTGQVLSYDNIKEVIKFCAREKLVLFADEVYQETVFTNEVQFHSCKKVLRDLGPEYNKFQLMSINSASKGFYGECGLRGAYIELVGFSKEVLFQVKRYCSPPCTVPSSIAQAAVSAICNPPQPGDESYETFIKEKMAILDSYQRKAKITTKMLNSLKDVSCNPVTGSLYAFPKVILPQKAVEEAKLKNCAPDEFYCWQMLEATGISPVPGNSFGQKDGTYHFRLTILPSEEKVVSMFDRMSKFHEEFMQKYRNDKDNQH</sequence>
<evidence type="ECO:0000256" key="8">
    <source>
        <dbReference type="ARBA" id="ARBA00026106"/>
    </source>
</evidence>
<dbReference type="Gene3D" id="1.10.287.1970">
    <property type="match status" value="1"/>
</dbReference>
<evidence type="ECO:0000259" key="10">
    <source>
        <dbReference type="Pfam" id="PF00155"/>
    </source>
</evidence>
<comment type="subunit">
    <text evidence="2">Homodimer.</text>
</comment>
<evidence type="ECO:0000256" key="6">
    <source>
        <dbReference type="ARBA" id="ARBA00025708"/>
    </source>
</evidence>
<dbReference type="InterPro" id="IPR015422">
    <property type="entry name" value="PyrdxlP-dep_Trfase_small"/>
</dbReference>
<dbReference type="Gene3D" id="3.90.1150.10">
    <property type="entry name" value="Aspartate Aminotransferase, domain 1"/>
    <property type="match status" value="1"/>
</dbReference>
<keyword evidence="3" id="KW-0032">Aminotransferase</keyword>
<accession>A0ABN8S5F0</accession>
<dbReference type="InterPro" id="IPR045088">
    <property type="entry name" value="ALAT1/2-like"/>
</dbReference>
<dbReference type="EMBL" id="CALNXK010000463">
    <property type="protein sequence ID" value="CAH3186149.1"/>
    <property type="molecule type" value="Genomic_DNA"/>
</dbReference>
<comment type="similarity">
    <text evidence="7">Belongs to the class-I pyridoxal-phosphate-dependent aminotransferase family. Alanine aminotransferase subfamily.</text>
</comment>
<comment type="cofactor">
    <cofactor evidence="1">
        <name>pyridoxal 5'-phosphate</name>
        <dbReference type="ChEBI" id="CHEBI:597326"/>
    </cofactor>
</comment>
<protein>
    <recommendedName>
        <fullName evidence="8">alanine transaminase</fullName>
        <ecNumber evidence="8">2.6.1.2</ecNumber>
    </recommendedName>
</protein>
<dbReference type="InterPro" id="IPR004839">
    <property type="entry name" value="Aminotransferase_I/II_large"/>
</dbReference>
<evidence type="ECO:0000313" key="11">
    <source>
        <dbReference type="EMBL" id="CAH3186149.1"/>
    </source>
</evidence>
<keyword evidence="12" id="KW-1185">Reference proteome</keyword>
<organism evidence="11 12">
    <name type="scientific">Porites lobata</name>
    <dbReference type="NCBI Taxonomy" id="104759"/>
    <lineage>
        <taxon>Eukaryota</taxon>
        <taxon>Metazoa</taxon>
        <taxon>Cnidaria</taxon>
        <taxon>Anthozoa</taxon>
        <taxon>Hexacorallia</taxon>
        <taxon>Scleractinia</taxon>
        <taxon>Fungiina</taxon>
        <taxon>Poritidae</taxon>
        <taxon>Porites</taxon>
    </lineage>
</organism>
<comment type="catalytic activity">
    <reaction evidence="9">
        <text>L-alanine + 2-oxoglutarate = pyruvate + L-glutamate</text>
        <dbReference type="Rhea" id="RHEA:19453"/>
        <dbReference type="ChEBI" id="CHEBI:15361"/>
        <dbReference type="ChEBI" id="CHEBI:16810"/>
        <dbReference type="ChEBI" id="CHEBI:29985"/>
        <dbReference type="ChEBI" id="CHEBI:57972"/>
        <dbReference type="EC" id="2.6.1.2"/>
    </reaction>
</comment>
<dbReference type="InterPro" id="IPR015421">
    <property type="entry name" value="PyrdxlP-dep_Trfase_major"/>
</dbReference>
<evidence type="ECO:0000256" key="9">
    <source>
        <dbReference type="ARBA" id="ARBA00047412"/>
    </source>
</evidence>
<dbReference type="PANTHER" id="PTHR11751:SF29">
    <property type="entry name" value="ALANINE TRANSAMINASE"/>
    <property type="match status" value="1"/>
</dbReference>
<reference evidence="11 12" key="1">
    <citation type="submission" date="2022-05" db="EMBL/GenBank/DDBJ databases">
        <authorList>
            <consortium name="Genoscope - CEA"/>
            <person name="William W."/>
        </authorList>
    </citation>
    <scope>NUCLEOTIDE SEQUENCE [LARGE SCALE GENOMIC DNA]</scope>
</reference>
<evidence type="ECO:0000256" key="3">
    <source>
        <dbReference type="ARBA" id="ARBA00022576"/>
    </source>
</evidence>
<dbReference type="Pfam" id="PF00155">
    <property type="entry name" value="Aminotran_1_2"/>
    <property type="match status" value="1"/>
</dbReference>
<dbReference type="CDD" id="cd00609">
    <property type="entry name" value="AAT_like"/>
    <property type="match status" value="1"/>
</dbReference>
<evidence type="ECO:0000256" key="2">
    <source>
        <dbReference type="ARBA" id="ARBA00011738"/>
    </source>
</evidence>
<comment type="caution">
    <text evidence="11">The sequence shown here is derived from an EMBL/GenBank/DDBJ whole genome shotgun (WGS) entry which is preliminary data.</text>
</comment>
<keyword evidence="5" id="KW-0663">Pyridoxal phosphate</keyword>
<evidence type="ECO:0000256" key="5">
    <source>
        <dbReference type="ARBA" id="ARBA00022898"/>
    </source>
</evidence>
<dbReference type="InterPro" id="IPR015424">
    <property type="entry name" value="PyrdxlP-dep_Trfase"/>
</dbReference>
<dbReference type="PANTHER" id="PTHR11751">
    <property type="entry name" value="ALANINE AMINOTRANSFERASE"/>
    <property type="match status" value="1"/>
</dbReference>
<comment type="pathway">
    <text evidence="6">Amino-acid degradation; L-alanine degradation via transaminase pathway; pyruvate from L-alanine: step 1/1.</text>
</comment>
<proteinExistence type="inferred from homology"/>
<evidence type="ECO:0000313" key="12">
    <source>
        <dbReference type="Proteomes" id="UP001159405"/>
    </source>
</evidence>